<name>A0A915K2L3_ROMCU</name>
<reference evidence="2" key="1">
    <citation type="submission" date="2022-11" db="UniProtKB">
        <authorList>
            <consortium name="WormBaseParasite"/>
        </authorList>
    </citation>
    <scope>IDENTIFICATION</scope>
</reference>
<proteinExistence type="predicted"/>
<evidence type="ECO:0000313" key="1">
    <source>
        <dbReference type="Proteomes" id="UP000887565"/>
    </source>
</evidence>
<keyword evidence="1" id="KW-1185">Reference proteome</keyword>
<organism evidence="1 2">
    <name type="scientific">Romanomermis culicivorax</name>
    <name type="common">Nematode worm</name>
    <dbReference type="NCBI Taxonomy" id="13658"/>
    <lineage>
        <taxon>Eukaryota</taxon>
        <taxon>Metazoa</taxon>
        <taxon>Ecdysozoa</taxon>
        <taxon>Nematoda</taxon>
        <taxon>Enoplea</taxon>
        <taxon>Dorylaimia</taxon>
        <taxon>Mermithida</taxon>
        <taxon>Mermithoidea</taxon>
        <taxon>Mermithidae</taxon>
        <taxon>Romanomermis</taxon>
    </lineage>
</organism>
<sequence length="113" mass="12476">MHADYKAQDQTASCLAEVDSIDASTVNATGPQVLCSNEQETRRPCACCKIQCWHDVQRVNALLLGHAPGADGDDQEAVDTLIGIRKCASQNCAGLCALEKMLYPRRLIFRRRR</sequence>
<dbReference type="WBParaSite" id="nRc.2.0.1.t32565-RA">
    <property type="protein sequence ID" value="nRc.2.0.1.t32565-RA"/>
    <property type="gene ID" value="nRc.2.0.1.g32565"/>
</dbReference>
<dbReference type="AlphaFoldDB" id="A0A915K2L3"/>
<protein>
    <submittedName>
        <fullName evidence="2">Uncharacterized protein</fullName>
    </submittedName>
</protein>
<dbReference type="Proteomes" id="UP000887565">
    <property type="component" value="Unplaced"/>
</dbReference>
<accession>A0A915K2L3</accession>
<evidence type="ECO:0000313" key="2">
    <source>
        <dbReference type="WBParaSite" id="nRc.2.0.1.t32565-RA"/>
    </source>
</evidence>